<evidence type="ECO:0000259" key="2">
    <source>
        <dbReference type="Pfam" id="PF20722"/>
    </source>
</evidence>
<dbReference type="InterPro" id="IPR049233">
    <property type="entry name" value="DUF6830"/>
</dbReference>
<dbReference type="Pfam" id="PF20722">
    <property type="entry name" value="DUF6830"/>
    <property type="match status" value="1"/>
</dbReference>
<dbReference type="AlphaFoldDB" id="A0AAD4C8B8"/>
<evidence type="ECO:0000313" key="4">
    <source>
        <dbReference type="Proteomes" id="UP001194468"/>
    </source>
</evidence>
<gene>
    <name evidence="3" type="ORF">L210DRAFT_3687893</name>
</gene>
<reference evidence="3" key="1">
    <citation type="submission" date="2019-10" db="EMBL/GenBank/DDBJ databases">
        <authorList>
            <consortium name="DOE Joint Genome Institute"/>
            <person name="Kuo A."/>
            <person name="Miyauchi S."/>
            <person name="Kiss E."/>
            <person name="Drula E."/>
            <person name="Kohler A."/>
            <person name="Sanchez-Garcia M."/>
            <person name="Andreopoulos B."/>
            <person name="Barry K.W."/>
            <person name="Bonito G."/>
            <person name="Buee M."/>
            <person name="Carver A."/>
            <person name="Chen C."/>
            <person name="Cichocki N."/>
            <person name="Clum A."/>
            <person name="Culley D."/>
            <person name="Crous P.W."/>
            <person name="Fauchery L."/>
            <person name="Girlanda M."/>
            <person name="Hayes R."/>
            <person name="Keri Z."/>
            <person name="LaButti K."/>
            <person name="Lipzen A."/>
            <person name="Lombard V."/>
            <person name="Magnuson J."/>
            <person name="Maillard F."/>
            <person name="Morin E."/>
            <person name="Murat C."/>
            <person name="Nolan M."/>
            <person name="Ohm R."/>
            <person name="Pangilinan J."/>
            <person name="Pereira M."/>
            <person name="Perotto S."/>
            <person name="Peter M."/>
            <person name="Riley R."/>
            <person name="Sitrit Y."/>
            <person name="Stielow B."/>
            <person name="Szollosi G."/>
            <person name="Zifcakova L."/>
            <person name="Stursova M."/>
            <person name="Spatafora J.W."/>
            <person name="Tedersoo L."/>
            <person name="Vaario L.-M."/>
            <person name="Yamada A."/>
            <person name="Yan M."/>
            <person name="Wang P."/>
            <person name="Xu J."/>
            <person name="Bruns T."/>
            <person name="Baldrian P."/>
            <person name="Vilgalys R."/>
            <person name="Henrissat B."/>
            <person name="Grigoriev I.V."/>
            <person name="Hibbett D."/>
            <person name="Nagy L.G."/>
            <person name="Martin F.M."/>
        </authorList>
    </citation>
    <scope>NUCLEOTIDE SEQUENCE</scope>
    <source>
        <strain evidence="3">BED1</strain>
    </source>
</reference>
<evidence type="ECO:0000256" key="1">
    <source>
        <dbReference type="SAM" id="MobiDB-lite"/>
    </source>
</evidence>
<feature type="region of interest" description="Disordered" evidence="1">
    <location>
        <begin position="967"/>
        <end position="996"/>
    </location>
</feature>
<sequence length="1172" mass="129097">MYFKSSTIDFIVQGIPQTASETLMENSDKRSLFTDESAGSVGKYYAIVSAMVIRRNPPSLHRVTTLSDPDLSSATYDRNAVPEESHSSLGRMEEVGKRWITTVGSVELLQRLRDTVRAGLSCLKHFSTDRGVAAHLAQKTSKCNSWERGPVALSVWDAMEENGSSKYGSPEPSSPLLHSLDFPPVPNDEDFNMDFFPNSQDAMNLSDEDEPDNEQANSQPSATASTALLASLGLGHQVQFFHSAGKVANYLLQSSLSMAKINKYLKLNLSKLPEGTTLCRVILSSDKTHITNMCGGKAAHPLLISLANIRMAVRNKASSHVFLLLMLMPISQFLHPNKRMCSILDAHLFHQCLDIVVEPLKTTARIGHMMSDPVGNLRHCFTPLAAYIVDTPEACMLASYLCNYARITCDPDDVERLSGVAEPFFRDWPLSDPANFFSPEVLHHWYGEFWDHDVQWCKNALGSQELDFRYSDSITMLKQVTGRAKRDVQQYIVPVIAGAMPTGAVIAIHALMDFRYLAQAHVLTSSTRDKIKDALAKFHEHKSTITDEGLRRGAKSGAALDHWQIPKLELMQSVAPSVSQIGVPVQWSADTTKHAHVEVIKDPAASTNHAHADVHLPFSEIQVWYKVRLQQKLHHNRTSVGPVFTINAHPANHAWEYSRCDAAILHIDGRHEWPSSGLTGHAIVEICLIMRPLSPRGCKITWDEHFLVYARRFDVAPQQQSQVDPATGLRIEAGNACLGRIVGMRRQSKAYQGFIKKEPVMKSPLVSTEEEHPPLPMIELIPWAKAALVAPPLRLVPPSPLPINHSMSLKLWTNPLDIPLGRSTHVKRAHQEHQMDEVEVDVNMMPSSPSPAKKPVCSEHSNRDSLIPCFKLQLPKNKSSPKISHGTFSTADPFSISNVKEEVGKLSFTSFNDPLDPTNLSIGQSEVSLSNLDLEAELQMVLNPPPSDNTDAVPRLLDLIPHNASFTTSTPPLPNPHSFSTSGSFHSPSPSEAMPRLSDSLLNISSRPTGSPTLRSVSPSMRTGSSLCEVASVQELYSECMPRTRISREDAHMRLMRKRSMESLLGSPAPGSSIPHAEPLAAEKVDGRINDGQSNVAPDVGGLDKEDERCLDTTPGTVDISAELAIIQTVKKRTISSATANVDGQEDVEHNEEDTTDGDAWPAVTDDDSLPT</sequence>
<accession>A0AAD4C8B8</accession>
<feature type="compositionally biased region" description="Low complexity" evidence="1">
    <location>
        <begin position="169"/>
        <end position="180"/>
    </location>
</feature>
<organism evidence="3 4">
    <name type="scientific">Boletus edulis BED1</name>
    <dbReference type="NCBI Taxonomy" id="1328754"/>
    <lineage>
        <taxon>Eukaryota</taxon>
        <taxon>Fungi</taxon>
        <taxon>Dikarya</taxon>
        <taxon>Basidiomycota</taxon>
        <taxon>Agaricomycotina</taxon>
        <taxon>Agaricomycetes</taxon>
        <taxon>Agaricomycetidae</taxon>
        <taxon>Boletales</taxon>
        <taxon>Boletineae</taxon>
        <taxon>Boletaceae</taxon>
        <taxon>Boletoideae</taxon>
        <taxon>Boletus</taxon>
    </lineage>
</organism>
<dbReference type="EMBL" id="WHUW01000002">
    <property type="protein sequence ID" value="KAF8451142.1"/>
    <property type="molecule type" value="Genomic_DNA"/>
</dbReference>
<comment type="caution">
    <text evidence="3">The sequence shown here is derived from an EMBL/GenBank/DDBJ whole genome shotgun (WGS) entry which is preliminary data.</text>
</comment>
<protein>
    <recommendedName>
        <fullName evidence="2">DUF6830 domain-containing protein</fullName>
    </recommendedName>
</protein>
<dbReference type="Proteomes" id="UP001194468">
    <property type="component" value="Unassembled WGS sequence"/>
</dbReference>
<keyword evidence="4" id="KW-1185">Reference proteome</keyword>
<feature type="compositionally biased region" description="Low complexity" evidence="1">
    <location>
        <begin position="976"/>
        <end position="991"/>
    </location>
</feature>
<dbReference type="Pfam" id="PF18759">
    <property type="entry name" value="Plavaka"/>
    <property type="match status" value="2"/>
</dbReference>
<feature type="region of interest" description="Disordered" evidence="1">
    <location>
        <begin position="1135"/>
        <end position="1172"/>
    </location>
</feature>
<reference evidence="3" key="2">
    <citation type="journal article" date="2020" name="Nat. Commun.">
        <title>Large-scale genome sequencing of mycorrhizal fungi provides insights into the early evolution of symbiotic traits.</title>
        <authorList>
            <person name="Miyauchi S."/>
            <person name="Kiss E."/>
            <person name="Kuo A."/>
            <person name="Drula E."/>
            <person name="Kohler A."/>
            <person name="Sanchez-Garcia M."/>
            <person name="Morin E."/>
            <person name="Andreopoulos B."/>
            <person name="Barry K.W."/>
            <person name="Bonito G."/>
            <person name="Buee M."/>
            <person name="Carver A."/>
            <person name="Chen C."/>
            <person name="Cichocki N."/>
            <person name="Clum A."/>
            <person name="Culley D."/>
            <person name="Crous P.W."/>
            <person name="Fauchery L."/>
            <person name="Girlanda M."/>
            <person name="Hayes R.D."/>
            <person name="Keri Z."/>
            <person name="LaButti K."/>
            <person name="Lipzen A."/>
            <person name="Lombard V."/>
            <person name="Magnuson J."/>
            <person name="Maillard F."/>
            <person name="Murat C."/>
            <person name="Nolan M."/>
            <person name="Ohm R.A."/>
            <person name="Pangilinan J."/>
            <person name="Pereira M.F."/>
            <person name="Perotto S."/>
            <person name="Peter M."/>
            <person name="Pfister S."/>
            <person name="Riley R."/>
            <person name="Sitrit Y."/>
            <person name="Stielow J.B."/>
            <person name="Szollosi G."/>
            <person name="Zifcakova L."/>
            <person name="Stursova M."/>
            <person name="Spatafora J.W."/>
            <person name="Tedersoo L."/>
            <person name="Vaario L.M."/>
            <person name="Yamada A."/>
            <person name="Yan M."/>
            <person name="Wang P."/>
            <person name="Xu J."/>
            <person name="Bruns T."/>
            <person name="Baldrian P."/>
            <person name="Vilgalys R."/>
            <person name="Dunand C."/>
            <person name="Henrissat B."/>
            <person name="Grigoriev I.V."/>
            <person name="Hibbett D."/>
            <person name="Nagy L.G."/>
            <person name="Martin F.M."/>
        </authorList>
    </citation>
    <scope>NUCLEOTIDE SEQUENCE</scope>
    <source>
        <strain evidence="3">BED1</strain>
    </source>
</reference>
<dbReference type="InterPro" id="IPR041078">
    <property type="entry name" value="Plavaka"/>
</dbReference>
<feature type="compositionally biased region" description="Acidic residues" evidence="1">
    <location>
        <begin position="1144"/>
        <end position="1157"/>
    </location>
</feature>
<evidence type="ECO:0000313" key="3">
    <source>
        <dbReference type="EMBL" id="KAF8451142.1"/>
    </source>
</evidence>
<feature type="region of interest" description="Disordered" evidence="1">
    <location>
        <begin position="161"/>
        <end position="222"/>
    </location>
</feature>
<feature type="domain" description="DUF6830" evidence="2">
    <location>
        <begin position="604"/>
        <end position="685"/>
    </location>
</feature>
<proteinExistence type="predicted"/>
<name>A0AAD4C8B8_BOLED</name>